<feature type="transmembrane region" description="Helical" evidence="1">
    <location>
        <begin position="48"/>
        <end position="70"/>
    </location>
</feature>
<gene>
    <name evidence="2" type="ORF">C475_20338</name>
</gene>
<protein>
    <submittedName>
        <fullName evidence="2">Uncharacterized protein</fullName>
    </submittedName>
</protein>
<sequence>MNATLAAAGLLLVGMGAAAIANPLRVRSFVSGRTWKRDPERAELYQRIWVYAFGGMVVLAGLVVVGWGLVA</sequence>
<accession>M0CFI7</accession>
<comment type="caution">
    <text evidence="2">The sequence shown here is derived from an EMBL/GenBank/DDBJ whole genome shotgun (WGS) entry which is preliminary data.</text>
</comment>
<organism evidence="2 3">
    <name type="scientific">Halosimplex carlsbadense 2-9-1</name>
    <dbReference type="NCBI Taxonomy" id="797114"/>
    <lineage>
        <taxon>Archaea</taxon>
        <taxon>Methanobacteriati</taxon>
        <taxon>Methanobacteriota</taxon>
        <taxon>Stenosarchaea group</taxon>
        <taxon>Halobacteria</taxon>
        <taxon>Halobacteriales</taxon>
        <taxon>Haloarculaceae</taxon>
        <taxon>Halosimplex</taxon>
    </lineage>
</organism>
<dbReference type="RefSeq" id="WP_006885731.1">
    <property type="nucleotide sequence ID" value="NZ_AOIU01000045.1"/>
</dbReference>
<dbReference type="STRING" id="797114.C475_20338"/>
<dbReference type="EMBL" id="AOIU01000045">
    <property type="protein sequence ID" value="ELZ20649.1"/>
    <property type="molecule type" value="Genomic_DNA"/>
</dbReference>
<keyword evidence="1" id="KW-1133">Transmembrane helix</keyword>
<dbReference type="OrthoDB" id="242247at2157"/>
<evidence type="ECO:0000256" key="1">
    <source>
        <dbReference type="SAM" id="Phobius"/>
    </source>
</evidence>
<proteinExistence type="predicted"/>
<name>M0CFI7_9EURY</name>
<evidence type="ECO:0000313" key="3">
    <source>
        <dbReference type="Proteomes" id="UP000011626"/>
    </source>
</evidence>
<evidence type="ECO:0000313" key="2">
    <source>
        <dbReference type="EMBL" id="ELZ20649.1"/>
    </source>
</evidence>
<keyword evidence="3" id="KW-1185">Reference proteome</keyword>
<reference evidence="2 3" key="1">
    <citation type="journal article" date="2014" name="PLoS Genet.">
        <title>Phylogenetically driven sequencing of extremely halophilic archaea reveals strategies for static and dynamic osmo-response.</title>
        <authorList>
            <person name="Becker E.A."/>
            <person name="Seitzer P.M."/>
            <person name="Tritt A."/>
            <person name="Larsen D."/>
            <person name="Krusor M."/>
            <person name="Yao A.I."/>
            <person name="Wu D."/>
            <person name="Madern D."/>
            <person name="Eisen J.A."/>
            <person name="Darling A.E."/>
            <person name="Facciotti M.T."/>
        </authorList>
    </citation>
    <scope>NUCLEOTIDE SEQUENCE [LARGE SCALE GENOMIC DNA]</scope>
    <source>
        <strain evidence="2 3">2-9-1</strain>
    </source>
</reference>
<keyword evidence="1" id="KW-0472">Membrane</keyword>
<keyword evidence="1" id="KW-0812">Transmembrane</keyword>
<dbReference type="AlphaFoldDB" id="M0CFI7"/>
<dbReference type="Proteomes" id="UP000011626">
    <property type="component" value="Unassembled WGS sequence"/>
</dbReference>